<organism evidence="1 2">
    <name type="scientific">Domibacillus aminovorans</name>
    <dbReference type="NCBI Taxonomy" id="29332"/>
    <lineage>
        <taxon>Bacteria</taxon>
        <taxon>Bacillati</taxon>
        <taxon>Bacillota</taxon>
        <taxon>Bacilli</taxon>
        <taxon>Bacillales</taxon>
        <taxon>Bacillaceae</taxon>
        <taxon>Domibacillus</taxon>
    </lineage>
</organism>
<gene>
    <name evidence="1" type="ORF">AWH49_11045</name>
</gene>
<sequence length="269" mass="29774">MTNPNYIFKRVTIIDIQGLNWNTTFNGNDFHITFEVPFDSDTAPNEITVNIYNLTKLSVGRLGKGMSVSVQAGYVGNYGVLSRGKLTSIRTYREGADRITELKIIDGMDVSAKTAEKNITFKKGVLGEVIIKKLVDLLGLRLTELKLPDNKPYPKGYIVSGKLMNHLITVAKDCGASVFWKRGNLVIRSLKEATSEICFLSEDTGLIGSPEYFADDSGKGYRAKSLLQHKITPGVLVEFKSRTSNGQYRARKGKHVGNGSEFITEVEVI</sequence>
<dbReference type="AlphaFoldDB" id="A0A177LBI3"/>
<reference evidence="1 2" key="1">
    <citation type="submission" date="2016-01" db="EMBL/GenBank/DDBJ databases">
        <title>Investigation of taxonomic status of Bacillus aminovorans.</title>
        <authorList>
            <person name="Verma A."/>
            <person name="Pal Y."/>
            <person name="Krishnamurthi S."/>
        </authorList>
    </citation>
    <scope>NUCLEOTIDE SEQUENCE [LARGE SCALE GENOMIC DNA]</scope>
    <source>
        <strain evidence="1 2">DSM 1314</strain>
    </source>
</reference>
<evidence type="ECO:0000313" key="1">
    <source>
        <dbReference type="EMBL" id="OAH61951.1"/>
    </source>
</evidence>
<dbReference type="NCBIfam" id="NF047561">
    <property type="entry name" value="orf58_phage_fam"/>
    <property type="match status" value="1"/>
</dbReference>
<dbReference type="EMBL" id="LQWY01000014">
    <property type="protein sequence ID" value="OAH61951.1"/>
    <property type="molecule type" value="Genomic_DNA"/>
</dbReference>
<accession>A0A177LBI3</accession>
<keyword evidence="2" id="KW-1185">Reference proteome</keyword>
<dbReference type="Proteomes" id="UP000076935">
    <property type="component" value="Unassembled WGS sequence"/>
</dbReference>
<protein>
    <submittedName>
        <fullName evidence="1">Uncharacterized protein</fullName>
    </submittedName>
</protein>
<dbReference type="STRING" id="29332.AWH48_12005"/>
<comment type="caution">
    <text evidence="1">The sequence shown here is derived from an EMBL/GenBank/DDBJ whole genome shotgun (WGS) entry which is preliminary data.</text>
</comment>
<dbReference type="RefSeq" id="WP_063965096.1">
    <property type="nucleotide sequence ID" value="NZ_JBCNAN010000021.1"/>
</dbReference>
<evidence type="ECO:0000313" key="2">
    <source>
        <dbReference type="Proteomes" id="UP000076935"/>
    </source>
</evidence>
<proteinExistence type="predicted"/>
<name>A0A177LBI3_9BACI</name>